<feature type="region of interest" description="Disordered" evidence="4">
    <location>
        <begin position="80"/>
        <end position="106"/>
    </location>
</feature>
<dbReference type="AlphaFoldDB" id="A9U3E8"/>
<dbReference type="EC" id="3.1.3.48" evidence="1"/>
<evidence type="ECO:0000259" key="6">
    <source>
        <dbReference type="PROSITE" id="PS51181"/>
    </source>
</evidence>
<dbReference type="Pfam" id="PF05706">
    <property type="entry name" value="CDKN3"/>
    <property type="match status" value="1"/>
</dbReference>
<dbReference type="eggNOG" id="KOG2283">
    <property type="taxonomic scope" value="Eukaryota"/>
</dbReference>
<reference evidence="8" key="1">
    <citation type="journal article" date="2008" name="Science">
        <title>The Physcomitrella genome reveals evolutionary insights into the conquest of land by plants.</title>
        <authorList>
            <person name="Rensing S."/>
            <person name="Lang D."/>
            <person name="Zimmer A."/>
            <person name="Terry A."/>
            <person name="Salamov A."/>
            <person name="Shapiro H."/>
            <person name="Nishiyama T."/>
            <person name="Perroud P.-F."/>
            <person name="Lindquist E."/>
            <person name="Kamisugi Y."/>
            <person name="Tanahashi T."/>
            <person name="Sakakibara K."/>
            <person name="Fujita T."/>
            <person name="Oishi K."/>
            <person name="Shin-I T."/>
            <person name="Kuroki Y."/>
            <person name="Toyoda A."/>
            <person name="Suzuki Y."/>
            <person name="Hashimoto A."/>
            <person name="Yamaguchi K."/>
            <person name="Sugano A."/>
            <person name="Kohara Y."/>
            <person name="Fujiyama A."/>
            <person name="Anterola A."/>
            <person name="Aoki S."/>
            <person name="Ashton N."/>
            <person name="Barbazuk W.B."/>
            <person name="Barker E."/>
            <person name="Bennetzen J."/>
            <person name="Bezanilla M."/>
            <person name="Blankenship R."/>
            <person name="Cho S.H."/>
            <person name="Dutcher S."/>
            <person name="Estelle M."/>
            <person name="Fawcett J.A."/>
            <person name="Gundlach H."/>
            <person name="Hanada K."/>
            <person name="Heyl A."/>
            <person name="Hicks K.A."/>
            <person name="Hugh J."/>
            <person name="Lohr M."/>
            <person name="Mayer K."/>
            <person name="Melkozernov A."/>
            <person name="Murata T."/>
            <person name="Nelson D."/>
            <person name="Pils B."/>
            <person name="Prigge M."/>
            <person name="Reiss B."/>
            <person name="Renner T."/>
            <person name="Rombauts S."/>
            <person name="Rushton P."/>
            <person name="Sanderfoot A."/>
            <person name="Schween G."/>
            <person name="Shiu S.-H."/>
            <person name="Stueber K."/>
            <person name="Theodoulou F.L."/>
            <person name="Tu H."/>
            <person name="Van de Peer Y."/>
            <person name="Verrier P.J."/>
            <person name="Waters E."/>
            <person name="Wood A."/>
            <person name="Yang L."/>
            <person name="Cove D."/>
            <person name="Cuming A."/>
            <person name="Hasebe M."/>
            <person name="Lucas S."/>
            <person name="Mishler D.B."/>
            <person name="Reski R."/>
            <person name="Grigoriev I."/>
            <person name="Quatrano R.S."/>
            <person name="Boore J.L."/>
        </authorList>
    </citation>
    <scope>NUCLEOTIDE SEQUENCE [LARGE SCALE GENOMIC DNA]</scope>
</reference>
<dbReference type="PROSITE" id="PS50056">
    <property type="entry name" value="TYR_PHOSPHATASE_2"/>
    <property type="match status" value="1"/>
</dbReference>
<dbReference type="InterPro" id="IPR014020">
    <property type="entry name" value="Tensin_C2-dom"/>
</dbReference>
<dbReference type="Gene3D" id="3.90.190.10">
    <property type="entry name" value="Protein tyrosine phosphatase superfamily"/>
    <property type="match status" value="1"/>
</dbReference>
<accession>A9U3E8</accession>
<protein>
    <recommendedName>
        <fullName evidence="1">protein-tyrosine-phosphatase</fullName>
        <ecNumber evidence="1">3.1.3.48</ecNumber>
    </recommendedName>
</protein>
<dbReference type="PROSITE" id="PS00383">
    <property type="entry name" value="TYR_PHOSPHATASE_1"/>
    <property type="match status" value="1"/>
</dbReference>
<name>A9U3E8_PHYPA</name>
<dbReference type="InterPro" id="IPR029023">
    <property type="entry name" value="Tensin_phosphatase"/>
</dbReference>
<dbReference type="SUPFAM" id="SSF52799">
    <property type="entry name" value="(Phosphotyrosine protein) phosphatases II"/>
    <property type="match status" value="1"/>
</dbReference>
<evidence type="ECO:0000256" key="4">
    <source>
        <dbReference type="SAM" id="MobiDB-lite"/>
    </source>
</evidence>
<sequence>MCEGCIAPRVCRKDHADRLWRTGIQQKREMVVGVAGALGNAHYALAGPSTVVRNLDAMEEELVVGISDVHIVRGMPEMGAGCDALPGGQPSSSPKRPLSKSLRRSASNRAIPVRGAEVFPSSLAHQKFLKASLEQNPELHLRTQQLSTSSTLFPLKTTTPSTSLPPPLLTAKSKHLSRSLTSLPLEPEPDKTAHSKTITIPTHSDLLPNARMPCLESCVKPNVVTSREKDMIIPVPSQQDTLAGGPDIFVKSLFRSSTFSALRKHATPPLPEESSLYTVADPPSASKSFWRSFTFKHMPSKGGESVQEQNADPIVSGLSKWARSIVTKPAADQVIEVDESSPYSLHSGSSAKWTSSVGVLPIAEVENSFDVFTKGLLDSSRSAVKAVQNKARHLVSQKWYQHRTSHLDMVYIAKNIIAVEFPVIESNILGFMEADYRDYIEELVTFCEMQHLGKYKIFNLCSEELYDTSLLYDKVACFPFQTNNCPPLQLVSAFCEAVHTWLKAGLENVVVVHCKGGMARTGLMISCLLLHLNFFSTAEESVHHYNEKRCVNSNALILPSHLRYVKYYEEVLRKHHGFTPGGRRCTLRSIRLINCPSWIRPSVTISDHDGVLFTSIKHSNFMLAEDLWISALNSKVLLFELPNGGHAAAVDGDFRIHFQNGEVQFSCWLNTNMMRRSIVLRINDLDGNEGLSEATGFQVELEFQDSFISVMKTTSTAETAPASIRPPLPSDMTFGRKFPCTNTATNGEAIFTDSEGEDEESPGVLPRSSAEKRDIRESEGTSLMSEDPESSFQSKGIARLTSSDPPSDFHAMAAANSADASLFTFGDEEDYQSDEI</sequence>
<dbReference type="InterPro" id="IPR000387">
    <property type="entry name" value="Tyr_Pase_dom"/>
</dbReference>
<dbReference type="GO" id="GO:0004725">
    <property type="term" value="F:protein tyrosine phosphatase activity"/>
    <property type="evidence" value="ECO:0007669"/>
    <property type="project" value="UniProtKB-EC"/>
</dbReference>
<dbReference type="InterPro" id="IPR055183">
    <property type="entry name" value="PTEN2A/B_C2"/>
</dbReference>
<dbReference type="PANTHER" id="PTHR12305">
    <property type="entry name" value="PHOSPHATASE WITH HOMOLOGY TO TENSIN"/>
    <property type="match status" value="1"/>
</dbReference>
<keyword evidence="3" id="KW-0904">Protein phosphatase</keyword>
<evidence type="ECO:0000259" key="5">
    <source>
        <dbReference type="PROSITE" id="PS50056"/>
    </source>
</evidence>
<dbReference type="HOGENOM" id="CLU_021394_1_0_1"/>
<evidence type="ECO:0000259" key="7">
    <source>
        <dbReference type="PROSITE" id="PS51182"/>
    </source>
</evidence>
<dbReference type="EMBL" id="DS545345">
    <property type="protein sequence ID" value="EDQ49803.1"/>
    <property type="molecule type" value="Genomic_DNA"/>
</dbReference>
<feature type="domain" description="C2 tensin-type" evidence="7">
    <location>
        <begin position="582"/>
        <end position="706"/>
    </location>
</feature>
<dbReference type="InterPro" id="IPR029021">
    <property type="entry name" value="Prot-tyrosine_phosphatase-like"/>
</dbReference>
<feature type="domain" description="Phosphatase tensin-type" evidence="6">
    <location>
        <begin position="398"/>
        <end position="575"/>
    </location>
</feature>
<dbReference type="PROSITE" id="PS51182">
    <property type="entry name" value="C2_TENSIN"/>
    <property type="match status" value="1"/>
</dbReference>
<evidence type="ECO:0000313" key="8">
    <source>
        <dbReference type="EMBL" id="EDQ49803.1"/>
    </source>
</evidence>
<dbReference type="InterPro" id="IPR051281">
    <property type="entry name" value="Dual-spec_lipid-protein_phosph"/>
</dbReference>
<feature type="compositionally biased region" description="Basic and acidic residues" evidence="4">
    <location>
        <begin position="769"/>
        <end position="779"/>
    </location>
</feature>
<dbReference type="InterPro" id="IPR016130">
    <property type="entry name" value="Tyr_Pase_AS"/>
</dbReference>
<dbReference type="PANTHER" id="PTHR12305:SF96">
    <property type="entry name" value="PHOSPHATIDYLINOSITOL 3,4,5-TRISPHOSPHATE 3-PHOSPHATASE AND PROTEIN-TYROSINE-PHOSPHATASE PTEN2A"/>
    <property type="match status" value="1"/>
</dbReference>
<dbReference type="PROSITE" id="PS51181">
    <property type="entry name" value="PPASE_TENSIN"/>
    <property type="match status" value="1"/>
</dbReference>
<keyword evidence="2" id="KW-0378">Hydrolase</keyword>
<evidence type="ECO:0000256" key="1">
    <source>
        <dbReference type="ARBA" id="ARBA00013064"/>
    </source>
</evidence>
<dbReference type="Pfam" id="PF22918">
    <property type="entry name" value="PTEN2_C2"/>
    <property type="match status" value="1"/>
</dbReference>
<evidence type="ECO:0000256" key="3">
    <source>
        <dbReference type="ARBA" id="ARBA00022912"/>
    </source>
</evidence>
<gene>
    <name evidence="8" type="ORF">PHYPADRAFT_173463</name>
</gene>
<organism>
    <name type="scientific">Physcomitrium patens</name>
    <name type="common">Spreading-leaved earth moss</name>
    <name type="synonym">Physcomitrella patens</name>
    <dbReference type="NCBI Taxonomy" id="3218"/>
    <lineage>
        <taxon>Eukaryota</taxon>
        <taxon>Viridiplantae</taxon>
        <taxon>Streptophyta</taxon>
        <taxon>Embryophyta</taxon>
        <taxon>Bryophyta</taxon>
        <taxon>Bryophytina</taxon>
        <taxon>Bryopsida</taxon>
        <taxon>Funariidae</taxon>
        <taxon>Funariales</taxon>
        <taxon>Funariaceae</taxon>
        <taxon>Physcomitrium</taxon>
    </lineage>
</organism>
<evidence type="ECO:0000256" key="2">
    <source>
        <dbReference type="ARBA" id="ARBA00022801"/>
    </source>
</evidence>
<dbReference type="InterPro" id="IPR022778">
    <property type="entry name" value="CDKN3"/>
</dbReference>
<feature type="compositionally biased region" description="Polar residues" evidence="4">
    <location>
        <begin position="780"/>
        <end position="805"/>
    </location>
</feature>
<proteinExistence type="predicted"/>
<dbReference type="SMART" id="SM01326">
    <property type="entry name" value="PTEN_C2"/>
    <property type="match status" value="1"/>
</dbReference>
<feature type="domain" description="Tyrosine specific protein phosphatases" evidence="5">
    <location>
        <begin position="492"/>
        <end position="549"/>
    </location>
</feature>
<feature type="region of interest" description="Disordered" evidence="4">
    <location>
        <begin position="751"/>
        <end position="810"/>
    </location>
</feature>